<evidence type="ECO:0000313" key="3">
    <source>
        <dbReference type="EMBL" id="KAF2574316.1"/>
    </source>
</evidence>
<evidence type="ECO:0000256" key="1">
    <source>
        <dbReference type="SAM" id="Phobius"/>
    </source>
</evidence>
<dbReference type="Proteomes" id="UP000712281">
    <property type="component" value="Unassembled WGS sequence"/>
</dbReference>
<keyword evidence="1" id="KW-0812">Transmembrane</keyword>
<accession>A0A8S9IZ27</accession>
<keyword evidence="1" id="KW-1133">Transmembrane helix</keyword>
<proteinExistence type="predicted"/>
<protein>
    <submittedName>
        <fullName evidence="3">Uncharacterized protein</fullName>
    </submittedName>
</protein>
<dbReference type="EMBL" id="QGKW02002228">
    <property type="protein sequence ID" value="KAF2535129.1"/>
    <property type="molecule type" value="Genomic_DNA"/>
</dbReference>
<dbReference type="EMBL" id="QGKY02001015">
    <property type="protein sequence ID" value="KAF2574316.1"/>
    <property type="molecule type" value="Genomic_DNA"/>
</dbReference>
<name>A0A8S9IZ27_BRACR</name>
<sequence length="117" mass="13268">MGMLETLIAKKEPLSDFEEALKTKLISEMLGKLLNFLFGKFCFLLSVFLIVFVLCWFYYLCYSFALYQAAQCRSHCCSLSGGNTYQRVSTSLSFIVLFVLYCIVFSYGFCSSQSGAL</sequence>
<evidence type="ECO:0000313" key="2">
    <source>
        <dbReference type="EMBL" id="KAF2535129.1"/>
    </source>
</evidence>
<comment type="caution">
    <text evidence="3">The sequence shown here is derived from an EMBL/GenBank/DDBJ whole genome shotgun (WGS) entry which is preliminary data.</text>
</comment>
<dbReference type="AlphaFoldDB" id="A0A8S9IZ27"/>
<organism evidence="3">
    <name type="scientific">Brassica cretica</name>
    <name type="common">Mustard</name>
    <dbReference type="NCBI Taxonomy" id="69181"/>
    <lineage>
        <taxon>Eukaryota</taxon>
        <taxon>Viridiplantae</taxon>
        <taxon>Streptophyta</taxon>
        <taxon>Embryophyta</taxon>
        <taxon>Tracheophyta</taxon>
        <taxon>Spermatophyta</taxon>
        <taxon>Magnoliopsida</taxon>
        <taxon>eudicotyledons</taxon>
        <taxon>Gunneridae</taxon>
        <taxon>Pentapetalae</taxon>
        <taxon>rosids</taxon>
        <taxon>malvids</taxon>
        <taxon>Brassicales</taxon>
        <taxon>Brassicaceae</taxon>
        <taxon>Brassiceae</taxon>
        <taxon>Brassica</taxon>
    </lineage>
</organism>
<reference evidence="3" key="1">
    <citation type="submission" date="2019-12" db="EMBL/GenBank/DDBJ databases">
        <title>Genome sequencing and annotation of Brassica cretica.</title>
        <authorList>
            <person name="Studholme D.J."/>
            <person name="Sarris P.F."/>
        </authorList>
    </citation>
    <scope>NUCLEOTIDE SEQUENCE</scope>
    <source>
        <strain evidence="2">PFS-001/15</strain>
        <strain evidence="3">PFS-102/07</strain>
        <tissue evidence="3">Leaf</tissue>
    </source>
</reference>
<keyword evidence="1" id="KW-0472">Membrane</keyword>
<feature type="transmembrane region" description="Helical" evidence="1">
    <location>
        <begin position="92"/>
        <end position="110"/>
    </location>
</feature>
<feature type="transmembrane region" description="Helical" evidence="1">
    <location>
        <begin position="33"/>
        <end position="59"/>
    </location>
</feature>
<gene>
    <name evidence="2" type="ORF">F2Q68_00018950</name>
    <name evidence="3" type="ORF">F2Q70_00000489</name>
</gene>